<protein>
    <submittedName>
        <fullName evidence="5">Ferroxidase fet3</fullName>
    </submittedName>
</protein>
<dbReference type="Pfam" id="PF07731">
    <property type="entry name" value="Cu-oxidase_2"/>
    <property type="match status" value="1"/>
</dbReference>
<evidence type="ECO:0000256" key="1">
    <source>
        <dbReference type="ARBA" id="ARBA00010609"/>
    </source>
</evidence>
<dbReference type="Gene3D" id="2.60.40.420">
    <property type="entry name" value="Cupredoxins - blue copper proteins"/>
    <property type="match status" value="1"/>
</dbReference>
<comment type="caution">
    <text evidence="5">The sequence shown here is derived from an EMBL/GenBank/DDBJ whole genome shotgun (WGS) entry which is preliminary data.</text>
</comment>
<dbReference type="EMBL" id="JANBOI010001118">
    <property type="protein sequence ID" value="KAJ1727383.1"/>
    <property type="molecule type" value="Genomic_DNA"/>
</dbReference>
<evidence type="ECO:0000256" key="3">
    <source>
        <dbReference type="ARBA" id="ARBA00023002"/>
    </source>
</evidence>
<feature type="domain" description="Plastocyanin-like" evidence="4">
    <location>
        <begin position="22"/>
        <end position="129"/>
    </location>
</feature>
<name>A0A9W7YBJ0_9FUNG</name>
<dbReference type="GO" id="GO:0016491">
    <property type="term" value="F:oxidoreductase activity"/>
    <property type="evidence" value="ECO:0007669"/>
    <property type="project" value="UniProtKB-KW"/>
</dbReference>
<dbReference type="AlphaFoldDB" id="A0A9W7YBJ0"/>
<keyword evidence="3" id="KW-0560">Oxidoreductase</keyword>
<dbReference type="GO" id="GO:0005507">
    <property type="term" value="F:copper ion binding"/>
    <property type="evidence" value="ECO:0007669"/>
    <property type="project" value="InterPro"/>
</dbReference>
<dbReference type="Proteomes" id="UP001143981">
    <property type="component" value="Unassembled WGS sequence"/>
</dbReference>
<accession>A0A9W7YBJ0</accession>
<organism evidence="5 6">
    <name type="scientific">Coemansia biformis</name>
    <dbReference type="NCBI Taxonomy" id="1286918"/>
    <lineage>
        <taxon>Eukaryota</taxon>
        <taxon>Fungi</taxon>
        <taxon>Fungi incertae sedis</taxon>
        <taxon>Zoopagomycota</taxon>
        <taxon>Kickxellomycotina</taxon>
        <taxon>Kickxellomycetes</taxon>
        <taxon>Kickxellales</taxon>
        <taxon>Kickxellaceae</taxon>
        <taxon>Coemansia</taxon>
    </lineage>
</organism>
<evidence type="ECO:0000313" key="6">
    <source>
        <dbReference type="Proteomes" id="UP001143981"/>
    </source>
</evidence>
<keyword evidence="6" id="KW-1185">Reference proteome</keyword>
<keyword evidence="2" id="KW-0479">Metal-binding</keyword>
<sequence>MPLVPSLTTALTTGYQAYYSDVYGFKSYPIIVDNLEGVEVAIFNKDVNSHPFHMHGNNFFVCVRGSLDQDPTKRLISTEYPIRRDTITVPPKEYAVIRFRGDNPGIWLFHCHMEFHVEQGLALTFVVAPYMLIANTTLPEQYKRNCDLMGIPNSGNAMGRVGLDMADEPRGPFPLSGF</sequence>
<dbReference type="InterPro" id="IPR008972">
    <property type="entry name" value="Cupredoxin"/>
</dbReference>
<evidence type="ECO:0000313" key="5">
    <source>
        <dbReference type="EMBL" id="KAJ1727383.1"/>
    </source>
</evidence>
<dbReference type="PANTHER" id="PTHR11709">
    <property type="entry name" value="MULTI-COPPER OXIDASE"/>
    <property type="match status" value="1"/>
</dbReference>
<dbReference type="InterPro" id="IPR045087">
    <property type="entry name" value="Cu-oxidase_fam"/>
</dbReference>
<gene>
    <name evidence="5" type="primary">FET3_5</name>
    <name evidence="5" type="ORF">LPJ61_004598</name>
</gene>
<dbReference type="InterPro" id="IPR033138">
    <property type="entry name" value="Cu_oxidase_CS"/>
</dbReference>
<dbReference type="InterPro" id="IPR002355">
    <property type="entry name" value="Cu_oxidase_Cu_BS"/>
</dbReference>
<reference evidence="5" key="1">
    <citation type="submission" date="2022-07" db="EMBL/GenBank/DDBJ databases">
        <title>Phylogenomic reconstructions and comparative analyses of Kickxellomycotina fungi.</title>
        <authorList>
            <person name="Reynolds N.K."/>
            <person name="Stajich J.E."/>
            <person name="Barry K."/>
            <person name="Grigoriev I.V."/>
            <person name="Crous P."/>
            <person name="Smith M.E."/>
        </authorList>
    </citation>
    <scope>NUCLEOTIDE SEQUENCE</scope>
    <source>
        <strain evidence="5">BCRC 34381</strain>
    </source>
</reference>
<dbReference type="OrthoDB" id="2121828at2759"/>
<dbReference type="PROSITE" id="PS00079">
    <property type="entry name" value="MULTICOPPER_OXIDASE1"/>
    <property type="match status" value="1"/>
</dbReference>
<proteinExistence type="inferred from homology"/>
<comment type="similarity">
    <text evidence="1">Belongs to the multicopper oxidase family.</text>
</comment>
<evidence type="ECO:0000259" key="4">
    <source>
        <dbReference type="Pfam" id="PF07731"/>
    </source>
</evidence>
<dbReference type="InterPro" id="IPR011706">
    <property type="entry name" value="Cu-oxidase_C"/>
</dbReference>
<evidence type="ECO:0000256" key="2">
    <source>
        <dbReference type="ARBA" id="ARBA00022723"/>
    </source>
</evidence>
<dbReference type="PANTHER" id="PTHR11709:SF511">
    <property type="entry name" value="LACCASE"/>
    <property type="match status" value="1"/>
</dbReference>
<dbReference type="SUPFAM" id="SSF49503">
    <property type="entry name" value="Cupredoxins"/>
    <property type="match status" value="1"/>
</dbReference>
<dbReference type="PROSITE" id="PS00080">
    <property type="entry name" value="MULTICOPPER_OXIDASE2"/>
    <property type="match status" value="1"/>
</dbReference>